<dbReference type="Proteomes" id="UP000215335">
    <property type="component" value="Unassembled WGS sequence"/>
</dbReference>
<organism evidence="1 2">
    <name type="scientific">Trichomalopsis sarcophagae</name>
    <dbReference type="NCBI Taxonomy" id="543379"/>
    <lineage>
        <taxon>Eukaryota</taxon>
        <taxon>Metazoa</taxon>
        <taxon>Ecdysozoa</taxon>
        <taxon>Arthropoda</taxon>
        <taxon>Hexapoda</taxon>
        <taxon>Insecta</taxon>
        <taxon>Pterygota</taxon>
        <taxon>Neoptera</taxon>
        <taxon>Endopterygota</taxon>
        <taxon>Hymenoptera</taxon>
        <taxon>Apocrita</taxon>
        <taxon>Proctotrupomorpha</taxon>
        <taxon>Chalcidoidea</taxon>
        <taxon>Pteromalidae</taxon>
        <taxon>Pteromalinae</taxon>
        <taxon>Trichomalopsis</taxon>
    </lineage>
</organism>
<reference evidence="1 2" key="1">
    <citation type="journal article" date="2017" name="Curr. Biol.">
        <title>The Evolution of Venom by Co-option of Single-Copy Genes.</title>
        <authorList>
            <person name="Martinson E.O."/>
            <person name="Mrinalini"/>
            <person name="Kelkar Y.D."/>
            <person name="Chang C.H."/>
            <person name="Werren J.H."/>
        </authorList>
    </citation>
    <scope>NUCLEOTIDE SEQUENCE [LARGE SCALE GENOMIC DNA]</scope>
    <source>
        <strain evidence="1 2">Alberta</strain>
        <tissue evidence="1">Whole body</tissue>
    </source>
</reference>
<keyword evidence="2" id="KW-1185">Reference proteome</keyword>
<protein>
    <submittedName>
        <fullName evidence="1">Uncharacterized protein</fullName>
    </submittedName>
</protein>
<evidence type="ECO:0000313" key="1">
    <source>
        <dbReference type="EMBL" id="OXU25946.1"/>
    </source>
</evidence>
<dbReference type="AlphaFoldDB" id="A0A232F537"/>
<dbReference type="EMBL" id="NNAY01000913">
    <property type="protein sequence ID" value="OXU25946.1"/>
    <property type="molecule type" value="Genomic_DNA"/>
</dbReference>
<accession>A0A232F537</accession>
<comment type="caution">
    <text evidence="1">The sequence shown here is derived from an EMBL/GenBank/DDBJ whole genome shotgun (WGS) entry which is preliminary data.</text>
</comment>
<proteinExistence type="predicted"/>
<evidence type="ECO:0000313" key="2">
    <source>
        <dbReference type="Proteomes" id="UP000215335"/>
    </source>
</evidence>
<name>A0A232F537_9HYME</name>
<gene>
    <name evidence="1" type="ORF">TSAR_001724</name>
</gene>
<sequence>MAPWRVNNRDLDFDLPLARGWVVKVGFCLPSPWCPDTTYMIA</sequence>